<dbReference type="InterPro" id="IPR008914">
    <property type="entry name" value="PEBP"/>
</dbReference>
<dbReference type="Proteomes" id="UP000019132">
    <property type="component" value="Unassembled WGS sequence"/>
</dbReference>
<proteinExistence type="predicted"/>
<dbReference type="EMBL" id="GL376636">
    <property type="status" value="NOT_ANNOTATED_CDS"/>
    <property type="molecule type" value="Genomic_DNA"/>
</dbReference>
<name>K3W4Z5_GLOUD</name>
<dbReference type="Pfam" id="PF01161">
    <property type="entry name" value="PBP"/>
    <property type="match status" value="1"/>
</dbReference>
<organism evidence="1 2">
    <name type="scientific">Globisporangium ultimum (strain ATCC 200006 / CBS 805.95 / DAOM BR144)</name>
    <name type="common">Pythium ultimum</name>
    <dbReference type="NCBI Taxonomy" id="431595"/>
    <lineage>
        <taxon>Eukaryota</taxon>
        <taxon>Sar</taxon>
        <taxon>Stramenopiles</taxon>
        <taxon>Oomycota</taxon>
        <taxon>Peronosporomycetes</taxon>
        <taxon>Pythiales</taxon>
        <taxon>Pythiaceae</taxon>
        <taxon>Globisporangium</taxon>
    </lineage>
</organism>
<dbReference type="CDD" id="cd00866">
    <property type="entry name" value="PEBP_euk"/>
    <property type="match status" value="1"/>
</dbReference>
<dbReference type="EnsemblProtists" id="PYU1_T000036">
    <property type="protein sequence ID" value="PYU1_T000036"/>
    <property type="gene ID" value="PYU1_G000036"/>
</dbReference>
<accession>K3W4Z5</accession>
<dbReference type="Gene3D" id="3.90.280.10">
    <property type="entry name" value="PEBP-like"/>
    <property type="match status" value="1"/>
</dbReference>
<dbReference type="InterPro" id="IPR036610">
    <property type="entry name" value="PEBP-like_sf"/>
</dbReference>
<keyword evidence="2" id="KW-1185">Reference proteome</keyword>
<dbReference type="VEuPathDB" id="FungiDB:PYU1_G000036"/>
<protein>
    <recommendedName>
        <fullName evidence="3">PEBP-like protein</fullName>
    </recommendedName>
</protein>
<reference evidence="2" key="1">
    <citation type="journal article" date="2010" name="Genome Biol.">
        <title>Genome sequence of the necrotrophic plant pathogen Pythium ultimum reveals original pathogenicity mechanisms and effector repertoire.</title>
        <authorList>
            <person name="Levesque C.A."/>
            <person name="Brouwer H."/>
            <person name="Cano L."/>
            <person name="Hamilton J.P."/>
            <person name="Holt C."/>
            <person name="Huitema E."/>
            <person name="Raffaele S."/>
            <person name="Robideau G.P."/>
            <person name="Thines M."/>
            <person name="Win J."/>
            <person name="Zerillo M.M."/>
            <person name="Beakes G.W."/>
            <person name="Boore J.L."/>
            <person name="Busam D."/>
            <person name="Dumas B."/>
            <person name="Ferriera S."/>
            <person name="Fuerstenberg S.I."/>
            <person name="Gachon C.M."/>
            <person name="Gaulin E."/>
            <person name="Govers F."/>
            <person name="Grenville-Briggs L."/>
            <person name="Horner N."/>
            <person name="Hostetler J."/>
            <person name="Jiang R.H."/>
            <person name="Johnson J."/>
            <person name="Krajaejun T."/>
            <person name="Lin H."/>
            <person name="Meijer H.J."/>
            <person name="Moore B."/>
            <person name="Morris P."/>
            <person name="Phuntmart V."/>
            <person name="Puiu D."/>
            <person name="Shetty J."/>
            <person name="Stajich J.E."/>
            <person name="Tripathy S."/>
            <person name="Wawra S."/>
            <person name="van West P."/>
            <person name="Whitty B.R."/>
            <person name="Coutinho P.M."/>
            <person name="Henrissat B."/>
            <person name="Martin F."/>
            <person name="Thomas P.D."/>
            <person name="Tyler B.M."/>
            <person name="De Vries R.P."/>
            <person name="Kamoun S."/>
            <person name="Yandell M."/>
            <person name="Tisserat N."/>
            <person name="Buell C.R."/>
        </authorList>
    </citation>
    <scope>NUCLEOTIDE SEQUENCE</scope>
    <source>
        <strain evidence="2">DAOM:BR144</strain>
    </source>
</reference>
<evidence type="ECO:0008006" key="3">
    <source>
        <dbReference type="Google" id="ProtNLM"/>
    </source>
</evidence>
<evidence type="ECO:0000313" key="1">
    <source>
        <dbReference type="EnsemblProtists" id="PYU1_T000036"/>
    </source>
</evidence>
<dbReference type="AlphaFoldDB" id="K3W4Z5"/>
<reference evidence="1" key="3">
    <citation type="submission" date="2015-02" db="UniProtKB">
        <authorList>
            <consortium name="EnsemblProtists"/>
        </authorList>
    </citation>
    <scope>IDENTIFICATION</scope>
    <source>
        <strain evidence="1">DAOM BR144</strain>
    </source>
</reference>
<dbReference type="eggNOG" id="KOG3346">
    <property type="taxonomic scope" value="Eukaryota"/>
</dbReference>
<evidence type="ECO:0000313" key="2">
    <source>
        <dbReference type="Proteomes" id="UP000019132"/>
    </source>
</evidence>
<sequence>MHGWGVSRSLGPQSAQFSRSRLPLLHSSYSSLVSEASPLPPYAPPLSTPQSRSLPLQILLALFTTLIVLSSVVQFAEIGQGLRHVDELPSAGIADPMKFMVAERRENAPPDPMDSEILQTILDHLDTAEDTTETTTFSIKYNNKQIERGDYVDMDEARLAPLISIEGSGLFTWMLIDIDAPDPQDPTHAPFLHYIVSDLEETHLENMQVVVPYYPVSPPVGQHRYVAFLFHQQGQHTSTTDQSEQDTRLSEQRAKFDVAAYAKDHDLVLTKMSDFYSQPAAAEKEEADR</sequence>
<dbReference type="HOGENOM" id="CLU_084076_0_0_1"/>
<dbReference type="InParanoid" id="K3W4Z5"/>
<dbReference type="STRING" id="431595.K3W4Z5"/>
<dbReference type="InterPro" id="IPR035810">
    <property type="entry name" value="PEBP_euk"/>
</dbReference>
<reference evidence="2" key="2">
    <citation type="submission" date="2010-04" db="EMBL/GenBank/DDBJ databases">
        <authorList>
            <person name="Buell R."/>
            <person name="Hamilton J."/>
            <person name="Hostetler J."/>
        </authorList>
    </citation>
    <scope>NUCLEOTIDE SEQUENCE [LARGE SCALE GENOMIC DNA]</scope>
    <source>
        <strain evidence="2">DAOM:BR144</strain>
    </source>
</reference>
<dbReference type="SUPFAM" id="SSF49777">
    <property type="entry name" value="PEBP-like"/>
    <property type="match status" value="1"/>
</dbReference>
<dbReference type="PANTHER" id="PTHR11362">
    <property type="entry name" value="PHOSPHATIDYLETHANOLAMINE-BINDING PROTEIN"/>
    <property type="match status" value="1"/>
</dbReference>
<dbReference type="PANTHER" id="PTHR11362:SF82">
    <property type="entry name" value="PHOSPHATIDYLETHANOLAMINE-BINDING PROTEIN 4"/>
    <property type="match status" value="1"/>
</dbReference>